<evidence type="ECO:0000313" key="2">
    <source>
        <dbReference type="Proteomes" id="UP000198304"/>
    </source>
</evidence>
<evidence type="ECO:0000313" key="1">
    <source>
        <dbReference type="EMBL" id="SNS77528.1"/>
    </source>
</evidence>
<gene>
    <name evidence="1" type="ORF">SAMN05446037_102065</name>
</gene>
<dbReference type="InterPro" id="IPR030489">
    <property type="entry name" value="TR_Rrf2-type_CS"/>
</dbReference>
<dbReference type="Proteomes" id="UP000198304">
    <property type="component" value="Unassembled WGS sequence"/>
</dbReference>
<dbReference type="InterPro" id="IPR000944">
    <property type="entry name" value="Tscrpt_reg_Rrf2"/>
</dbReference>
<dbReference type="Pfam" id="PF02082">
    <property type="entry name" value="Rrf2"/>
    <property type="match status" value="1"/>
</dbReference>
<dbReference type="FunFam" id="1.10.10.10:FF:000735">
    <property type="entry name" value="Rrf2 family transcriptional regulator"/>
    <property type="match status" value="1"/>
</dbReference>
<dbReference type="PROSITE" id="PS51197">
    <property type="entry name" value="HTH_RRF2_2"/>
    <property type="match status" value="1"/>
</dbReference>
<reference evidence="2" key="1">
    <citation type="submission" date="2017-06" db="EMBL/GenBank/DDBJ databases">
        <authorList>
            <person name="Varghese N."/>
            <person name="Submissions S."/>
        </authorList>
    </citation>
    <scope>NUCLEOTIDE SEQUENCE [LARGE SCALE GENOMIC DNA]</scope>
    <source>
        <strain evidence="2">SCA</strain>
    </source>
</reference>
<dbReference type="Gene3D" id="1.10.10.10">
    <property type="entry name" value="Winged helix-like DNA-binding domain superfamily/Winged helix DNA-binding domain"/>
    <property type="match status" value="1"/>
</dbReference>
<sequence length="136" mass="15399">MKITQETDYALRIVLFLSKAGIDNCIEAKTISESERIPFRFALKILRKLTKAGVIKAYRGINGGYALNKTPENITLKDVVEAIDGPICVNRCLYDAAYCNLNRTNTCTVHKALDNVRETLLRELESVNFKNLMEKE</sequence>
<dbReference type="OrthoDB" id="9808360at2"/>
<dbReference type="GO" id="GO:0003700">
    <property type="term" value="F:DNA-binding transcription factor activity"/>
    <property type="evidence" value="ECO:0007669"/>
    <property type="project" value="TreeGrafter"/>
</dbReference>
<dbReference type="PANTHER" id="PTHR33221:SF2">
    <property type="entry name" value="TRANSCRIPTIONAL REGULATOR"/>
    <property type="match status" value="1"/>
</dbReference>
<dbReference type="GO" id="GO:0005829">
    <property type="term" value="C:cytosol"/>
    <property type="evidence" value="ECO:0007669"/>
    <property type="project" value="TreeGrafter"/>
</dbReference>
<dbReference type="NCBIfam" id="TIGR00738">
    <property type="entry name" value="rrf2_super"/>
    <property type="match status" value="1"/>
</dbReference>
<protein>
    <submittedName>
        <fullName evidence="1">Transcriptional regulator, BadM/Rrf2 family</fullName>
    </submittedName>
</protein>
<dbReference type="InterPro" id="IPR036390">
    <property type="entry name" value="WH_DNA-bd_sf"/>
</dbReference>
<proteinExistence type="predicted"/>
<dbReference type="InterPro" id="IPR036388">
    <property type="entry name" value="WH-like_DNA-bd_sf"/>
</dbReference>
<name>A0A239H907_9FIRM</name>
<dbReference type="PROSITE" id="PS01332">
    <property type="entry name" value="HTH_RRF2_1"/>
    <property type="match status" value="1"/>
</dbReference>
<dbReference type="SUPFAM" id="SSF46785">
    <property type="entry name" value="Winged helix' DNA-binding domain"/>
    <property type="match status" value="1"/>
</dbReference>
<dbReference type="RefSeq" id="WP_089284112.1">
    <property type="nucleotide sequence ID" value="NZ_FZOJ01000020.1"/>
</dbReference>
<dbReference type="PANTHER" id="PTHR33221">
    <property type="entry name" value="WINGED HELIX-TURN-HELIX TRANSCRIPTIONAL REGULATOR, RRF2 FAMILY"/>
    <property type="match status" value="1"/>
</dbReference>
<keyword evidence="2" id="KW-1185">Reference proteome</keyword>
<organism evidence="1 2">
    <name type="scientific">Anaerovirgula multivorans</name>
    <dbReference type="NCBI Taxonomy" id="312168"/>
    <lineage>
        <taxon>Bacteria</taxon>
        <taxon>Bacillati</taxon>
        <taxon>Bacillota</taxon>
        <taxon>Clostridia</taxon>
        <taxon>Peptostreptococcales</taxon>
        <taxon>Natronincolaceae</taxon>
        <taxon>Anaerovirgula</taxon>
    </lineage>
</organism>
<dbReference type="EMBL" id="FZOJ01000020">
    <property type="protein sequence ID" value="SNS77528.1"/>
    <property type="molecule type" value="Genomic_DNA"/>
</dbReference>
<dbReference type="AlphaFoldDB" id="A0A239H907"/>
<accession>A0A239H907</accession>